<dbReference type="eggNOG" id="COG1064">
    <property type="taxonomic scope" value="Bacteria"/>
</dbReference>
<dbReference type="Proteomes" id="UP000028181">
    <property type="component" value="Plasmid pHAMBI540a"/>
</dbReference>
<dbReference type="Gene3D" id="3.90.180.10">
    <property type="entry name" value="Medium-chain alcohol dehydrogenases, catalytic domain"/>
    <property type="match status" value="1"/>
</dbReference>
<keyword evidence="9" id="KW-1185">Reference proteome</keyword>
<dbReference type="GO" id="GO:0005737">
    <property type="term" value="C:cytoplasm"/>
    <property type="evidence" value="ECO:0007669"/>
    <property type="project" value="TreeGrafter"/>
</dbReference>
<evidence type="ECO:0000256" key="3">
    <source>
        <dbReference type="ARBA" id="ARBA00013190"/>
    </source>
</evidence>
<evidence type="ECO:0000313" key="9">
    <source>
        <dbReference type="Proteomes" id="UP000028181"/>
    </source>
</evidence>
<dbReference type="CDD" id="cd08240">
    <property type="entry name" value="6_hydroxyhexanoate_dh_like"/>
    <property type="match status" value="1"/>
</dbReference>
<comment type="similarity">
    <text evidence="2">Belongs to the zinc-containing alcohol dehydrogenase family.</text>
</comment>
<evidence type="ECO:0000256" key="4">
    <source>
        <dbReference type="ARBA" id="ARBA00022723"/>
    </source>
</evidence>
<keyword evidence="4" id="KW-0479">Metal-binding</keyword>
<dbReference type="RefSeq" id="WP_041364008.1">
    <property type="nucleotide sequence ID" value="NZ_HG938354.1"/>
</dbReference>
<keyword evidence="5" id="KW-0862">Zinc</keyword>
<reference evidence="9" key="1">
    <citation type="journal article" date="2014" name="BMC Genomics">
        <title>Genome sequencing of two Neorhizobium galegae strains reveals a noeT gene responsible for the unusual acetylation of the nodulation factors.</title>
        <authorList>
            <person name="Osterman J."/>
            <person name="Marsh J."/>
            <person name="Laine P.K."/>
            <person name="Zeng Z."/>
            <person name="Alatalo E."/>
            <person name="Sullivan J.T."/>
            <person name="Young J.P."/>
            <person name="Thomas-Oates J."/>
            <person name="Paulin L."/>
            <person name="Lindstrom K."/>
        </authorList>
    </citation>
    <scope>NUCLEOTIDE SEQUENCE [LARGE SCALE GENOMIC DNA]</scope>
    <source>
        <strain evidence="9">HAMBI 540</strain>
    </source>
</reference>
<name>A0A068SXH0_NEOGA</name>
<sequence>MRSWQVFEASEVLREVEEANPQPVGSEVVVSVSHCGLCHSDLTLWKGIFDMGDKKVSIDSIGMKRPLTLGHEILGTVTAIGPNATDVKVGDVRLVYPWLGCGECETCRAGQENLCMQGRPLGMRRPGGFGSHVVVPHSRYLIDTGDLDPALAATYACSGLTAYSAIRKATPVHPDEAIVVVGAGGLGLSGIVILKALGHHNIVVVDVSEEKLKIATDAGAHKTVLSTGDDVTKRIVDTVGRPVRTIIDFVNNSQTAAFCFPALARGGRIIMVGMFGGQLTIPTMRMAQGSLSLIGSITGSLQELRDLVELAKSGKLDAIPYEAIPKSSINDAMSRLSKGAVKGRIVLQEEPA</sequence>
<dbReference type="InterPro" id="IPR020843">
    <property type="entry name" value="ER"/>
</dbReference>
<keyword evidence="6" id="KW-0560">Oxidoreductase</keyword>
<proteinExistence type="inferred from homology"/>
<dbReference type="GO" id="GO:0046872">
    <property type="term" value="F:metal ion binding"/>
    <property type="evidence" value="ECO:0007669"/>
    <property type="project" value="UniProtKB-KW"/>
</dbReference>
<comment type="cofactor">
    <cofactor evidence="1">
        <name>Zn(2+)</name>
        <dbReference type="ChEBI" id="CHEBI:29105"/>
    </cofactor>
</comment>
<dbReference type="Gene3D" id="3.40.50.720">
    <property type="entry name" value="NAD(P)-binding Rossmann-like Domain"/>
    <property type="match status" value="1"/>
</dbReference>
<dbReference type="EC" id="1.1.1.1" evidence="3"/>
<evidence type="ECO:0000259" key="7">
    <source>
        <dbReference type="SMART" id="SM00829"/>
    </source>
</evidence>
<dbReference type="SMART" id="SM00829">
    <property type="entry name" value="PKS_ER"/>
    <property type="match status" value="1"/>
</dbReference>
<feature type="domain" description="Enoyl reductase (ER)" evidence="7">
    <location>
        <begin position="5"/>
        <end position="347"/>
    </location>
</feature>
<dbReference type="InterPro" id="IPR011032">
    <property type="entry name" value="GroES-like_sf"/>
</dbReference>
<dbReference type="InterPro" id="IPR036291">
    <property type="entry name" value="NAD(P)-bd_dom_sf"/>
</dbReference>
<dbReference type="InterPro" id="IPR013154">
    <property type="entry name" value="ADH-like_N"/>
</dbReference>
<evidence type="ECO:0000256" key="2">
    <source>
        <dbReference type="ARBA" id="ARBA00008072"/>
    </source>
</evidence>
<dbReference type="InterPro" id="IPR013149">
    <property type="entry name" value="ADH-like_C"/>
</dbReference>
<dbReference type="SUPFAM" id="SSF51735">
    <property type="entry name" value="NAD(P)-binding Rossmann-fold domains"/>
    <property type="match status" value="1"/>
</dbReference>
<evidence type="ECO:0000256" key="5">
    <source>
        <dbReference type="ARBA" id="ARBA00022833"/>
    </source>
</evidence>
<dbReference type="GeneID" id="24261454"/>
<accession>A0A068SXH0</accession>
<dbReference type="Pfam" id="PF08240">
    <property type="entry name" value="ADH_N"/>
    <property type="match status" value="1"/>
</dbReference>
<protein>
    <recommendedName>
        <fullName evidence="3">alcohol dehydrogenase</fullName>
        <ecNumber evidence="3">1.1.1.1</ecNumber>
    </recommendedName>
</protein>
<organism evidence="8 9">
    <name type="scientific">Neorhizobium galegae bv. orientalis str. HAMBI 540</name>
    <dbReference type="NCBI Taxonomy" id="1028800"/>
    <lineage>
        <taxon>Bacteria</taxon>
        <taxon>Pseudomonadati</taxon>
        <taxon>Pseudomonadota</taxon>
        <taxon>Alphaproteobacteria</taxon>
        <taxon>Hyphomicrobiales</taxon>
        <taxon>Rhizobiaceae</taxon>
        <taxon>Rhizobium/Agrobacterium group</taxon>
        <taxon>Neorhizobium</taxon>
    </lineage>
</organism>
<dbReference type="PANTHER" id="PTHR42940:SF8">
    <property type="entry name" value="VACUOLAR PROTEIN SORTING-ASSOCIATED PROTEIN 11"/>
    <property type="match status" value="1"/>
</dbReference>
<dbReference type="SUPFAM" id="SSF50129">
    <property type="entry name" value="GroES-like"/>
    <property type="match status" value="1"/>
</dbReference>
<dbReference type="EMBL" id="HG938354">
    <property type="protein sequence ID" value="CDN50883.1"/>
    <property type="molecule type" value="Genomic_DNA"/>
</dbReference>
<evidence type="ECO:0000256" key="6">
    <source>
        <dbReference type="ARBA" id="ARBA00023002"/>
    </source>
</evidence>
<dbReference type="Pfam" id="PF00107">
    <property type="entry name" value="ADH_zinc_N"/>
    <property type="match status" value="1"/>
</dbReference>
<evidence type="ECO:0000313" key="8">
    <source>
        <dbReference type="EMBL" id="CDN50883.1"/>
    </source>
</evidence>
<dbReference type="GO" id="GO:0004022">
    <property type="term" value="F:alcohol dehydrogenase (NAD+) activity"/>
    <property type="evidence" value="ECO:0007669"/>
    <property type="project" value="UniProtKB-EC"/>
</dbReference>
<dbReference type="KEGG" id="ngg:RG540_PA02040"/>
<dbReference type="PATRIC" id="fig|1028800.3.peg.4814"/>
<dbReference type="AlphaFoldDB" id="A0A068SXH0"/>
<evidence type="ECO:0000256" key="1">
    <source>
        <dbReference type="ARBA" id="ARBA00001947"/>
    </source>
</evidence>
<keyword evidence="8" id="KW-0614">Plasmid</keyword>
<geneLocation type="plasmid" evidence="9">
    <name>II</name>
</geneLocation>
<dbReference type="HOGENOM" id="CLU_026673_11_2_5"/>
<dbReference type="OrthoDB" id="9806940at2"/>
<dbReference type="PANTHER" id="PTHR42940">
    <property type="entry name" value="ALCOHOL DEHYDROGENASE 1-RELATED"/>
    <property type="match status" value="1"/>
</dbReference>
<gene>
    <name evidence="8" type="ORF">RG540_PA02040</name>
</gene>